<dbReference type="EMBL" id="JAPNTZ010000003">
    <property type="protein sequence ID" value="MCY1138299.1"/>
    <property type="molecule type" value="Genomic_DNA"/>
</dbReference>
<dbReference type="RefSeq" id="WP_267562275.1">
    <property type="nucleotide sequence ID" value="NZ_JAPNTZ010000003.1"/>
</dbReference>
<dbReference type="Gene3D" id="2.30.110.10">
    <property type="entry name" value="Electron Transport, Fmn-binding Protein, Chain A"/>
    <property type="match status" value="1"/>
</dbReference>
<comment type="caution">
    <text evidence="1">The sequence shown here is derived from an EMBL/GenBank/DDBJ whole genome shotgun (WGS) entry which is preliminary data.</text>
</comment>
<evidence type="ECO:0000313" key="2">
    <source>
        <dbReference type="Proteomes" id="UP001151002"/>
    </source>
</evidence>
<sequence>MADEKPRTLAAQGLVNVLIRGLLATPLVSRGIGRHLITLYVTGRRTGKRYVIPVAYTAHEGALLIGTPFAWGRNLRTGDQIPVRHLGRKKTADVRVHAAEAEVVADYAVIARRNHNFAQFNKIALDPTGEPVPEDLHRAWHNGARAIRLSIR</sequence>
<dbReference type="Proteomes" id="UP001151002">
    <property type="component" value="Unassembled WGS sequence"/>
</dbReference>
<keyword evidence="2" id="KW-1185">Reference proteome</keyword>
<proteinExistence type="predicted"/>
<name>A0ABT4AVP5_9ACTN</name>
<evidence type="ECO:0008006" key="3">
    <source>
        <dbReference type="Google" id="ProtNLM"/>
    </source>
</evidence>
<gene>
    <name evidence="1" type="ORF">OWR29_09845</name>
</gene>
<organism evidence="1 2">
    <name type="scientific">Paractinoplanes pyxinae</name>
    <dbReference type="NCBI Taxonomy" id="2997416"/>
    <lineage>
        <taxon>Bacteria</taxon>
        <taxon>Bacillati</taxon>
        <taxon>Actinomycetota</taxon>
        <taxon>Actinomycetes</taxon>
        <taxon>Micromonosporales</taxon>
        <taxon>Micromonosporaceae</taxon>
        <taxon>Paractinoplanes</taxon>
    </lineage>
</organism>
<dbReference type="InterPro" id="IPR012349">
    <property type="entry name" value="Split_barrel_FMN-bd"/>
</dbReference>
<evidence type="ECO:0000313" key="1">
    <source>
        <dbReference type="EMBL" id="MCY1138299.1"/>
    </source>
</evidence>
<reference evidence="1" key="1">
    <citation type="submission" date="2022-11" db="EMBL/GenBank/DDBJ databases">
        <authorList>
            <person name="Somphong A."/>
            <person name="Phongsopitanun W."/>
        </authorList>
    </citation>
    <scope>NUCLEOTIDE SEQUENCE</scope>
    <source>
        <strain evidence="1">Pm04-4</strain>
    </source>
</reference>
<protein>
    <recommendedName>
        <fullName evidence="3">Nitroreductase family deazaflavin-dependent oxidoreductase</fullName>
    </recommendedName>
</protein>
<accession>A0ABT4AVP5</accession>